<gene>
    <name evidence="5" type="ORF">EJ04DRAFT_497353</name>
</gene>
<comment type="caution">
    <text evidence="5">The sequence shown here is derived from an EMBL/GenBank/DDBJ whole genome shotgun (WGS) entry which is preliminary data.</text>
</comment>
<evidence type="ECO:0000313" key="5">
    <source>
        <dbReference type="EMBL" id="KAF2732209.1"/>
    </source>
</evidence>
<evidence type="ECO:0000256" key="2">
    <source>
        <dbReference type="SAM" id="MobiDB-lite"/>
    </source>
</evidence>
<feature type="domain" description="DUF7791" evidence="4">
    <location>
        <begin position="597"/>
        <end position="750"/>
    </location>
</feature>
<evidence type="ECO:0000259" key="4">
    <source>
        <dbReference type="Pfam" id="PF25053"/>
    </source>
</evidence>
<keyword evidence="6" id="KW-1185">Reference proteome</keyword>
<dbReference type="Gene3D" id="3.40.50.300">
    <property type="entry name" value="P-loop containing nucleotide triphosphate hydrolases"/>
    <property type="match status" value="1"/>
</dbReference>
<feature type="compositionally biased region" description="Low complexity" evidence="2">
    <location>
        <begin position="1122"/>
        <end position="1136"/>
    </location>
</feature>
<sequence>MLDPLSAVSLAGNITQFAQVGIHLVGVVFELSRTGSRTSNLHYENAATNLSDSVGGIQRALLPINGGAVPKQQAERLKALASNCTSAANELLDLLTRLKRNEDSGKWDTLRLAIANVWHEDKLKEMLKRLDMVKQEAEFEILLNVSDKLDVLFKRQKEFSQKMDKSTNDMFETMRKHRQLTEGILVGQTEAVAKLHTYVDNVVKSNVKDSTEEIIQAIHLIDKTVTGSNWHLRRTTSPALAQLREDAFAEGGDIENDRLRSIRESIEKDEERKDTFRYRVRTVLHFAAMTERLEDIAEAHKKTLQWVYEPPVENATWDSFAQWLETGSGMYWIRGKPGSGKSCLMKYLFDQRKTRELLKNWSQNKTIVTAGFFFWYAGTDIQKSQNGLMRSILLQILDQQPQLLPIAYPEQWRSSIYEKNGLHGLPVTNNRKELKDAIIRVTTQTEYPLKMCLFIDGADEFNGDHTEIIELFRTVAASHSTKLCISSRPWPVFMNAFETCPGLVLQDLTRRDIQQYVRSRLEESPGMKRLQVAEPDEAPLLVEEIVDKSSGVFLWVKLVVNSLLTGLTNNDHIADLQGRLRQLPEELEELYIYMLKRIEPLYLKQALRLIQIVQHSRRPLPSLVVSIADEFDVEGFIQCWPSRLSHDEVSSRCQAIESKIQSRCLGLVESNLQTHDATYVNDDSCLENLMFANPYPTPVRRVQFMHRTVKDFFDKPDINDEFRPYLGSEVFDFNAHSALAFASLAQLKRVFSILSYGSWPSAYVTYWSLIKECLHYACEAEKSGNPLVAILDDLENTAWFHWKKYNKVGTWIHSHTMFNKASQTHPRRPMFIALSIRHDLEKYVKYQIEDSEKHYPALEQQQLDFLLGRTAVSRTPNDRICKLLLNCGADPNAIADSSDGQKTTWQETVQACHQRFGRDRDASWRSDNDILEHLICHGADLHAIITFSNLSSTAIPIILLQRGSPRLLSMMLEREVDSMEPFQSATLDGSLWQEALRHVYEDLGPLIATSNRKVNLQDWVEIYKLLLEYQASPLQVTRITQRVGSKTQSRDISVMTVIREVFSKWEPEGAATLKAELPKDLTASLLNNSSRPRSILVSPHASLEGVTSPTTAPSPVNPHFLSPYSPTSPRSSSSTPPASPLIVPEVGTASQTSTNCTTKQAKRMSFSRMLSKFRS</sequence>
<dbReference type="InterPro" id="IPR056884">
    <property type="entry name" value="NPHP3-like_N"/>
</dbReference>
<evidence type="ECO:0000259" key="3">
    <source>
        <dbReference type="Pfam" id="PF24883"/>
    </source>
</evidence>
<dbReference type="InterPro" id="IPR027417">
    <property type="entry name" value="P-loop_NTPase"/>
</dbReference>
<feature type="domain" description="Nephrocystin 3-like N-terminal" evidence="3">
    <location>
        <begin position="318"/>
        <end position="488"/>
    </location>
</feature>
<reference evidence="5" key="1">
    <citation type="journal article" date="2020" name="Stud. Mycol.">
        <title>101 Dothideomycetes genomes: a test case for predicting lifestyles and emergence of pathogens.</title>
        <authorList>
            <person name="Haridas S."/>
            <person name="Albert R."/>
            <person name="Binder M."/>
            <person name="Bloem J."/>
            <person name="Labutti K."/>
            <person name="Salamov A."/>
            <person name="Andreopoulos B."/>
            <person name="Baker S."/>
            <person name="Barry K."/>
            <person name="Bills G."/>
            <person name="Bluhm B."/>
            <person name="Cannon C."/>
            <person name="Castanera R."/>
            <person name="Culley D."/>
            <person name="Daum C."/>
            <person name="Ezra D."/>
            <person name="Gonzalez J."/>
            <person name="Henrissat B."/>
            <person name="Kuo A."/>
            <person name="Liang C."/>
            <person name="Lipzen A."/>
            <person name="Lutzoni F."/>
            <person name="Magnuson J."/>
            <person name="Mondo S."/>
            <person name="Nolan M."/>
            <person name="Ohm R."/>
            <person name="Pangilinan J."/>
            <person name="Park H.-J."/>
            <person name="Ramirez L."/>
            <person name="Alfaro M."/>
            <person name="Sun H."/>
            <person name="Tritt A."/>
            <person name="Yoshinaga Y."/>
            <person name="Zwiers L.-H."/>
            <person name="Turgeon B."/>
            <person name="Goodwin S."/>
            <person name="Spatafora J."/>
            <person name="Crous P."/>
            <person name="Grigoriev I."/>
        </authorList>
    </citation>
    <scope>NUCLEOTIDE SEQUENCE</scope>
    <source>
        <strain evidence="5">CBS 125425</strain>
    </source>
</reference>
<dbReference type="Proteomes" id="UP000799444">
    <property type="component" value="Unassembled WGS sequence"/>
</dbReference>
<protein>
    <recommendedName>
        <fullName evidence="7">NACHT domain-containing protein</fullName>
    </recommendedName>
</protein>
<feature type="compositionally biased region" description="Polar residues" evidence="2">
    <location>
        <begin position="1148"/>
        <end position="1159"/>
    </location>
</feature>
<dbReference type="PANTHER" id="PTHR10039">
    <property type="entry name" value="AMELOGENIN"/>
    <property type="match status" value="1"/>
</dbReference>
<name>A0A9P4UZ98_9PLEO</name>
<feature type="compositionally biased region" description="Polar residues" evidence="2">
    <location>
        <begin position="1105"/>
        <end position="1114"/>
    </location>
</feature>
<dbReference type="EMBL" id="ML996181">
    <property type="protein sequence ID" value="KAF2732209.1"/>
    <property type="molecule type" value="Genomic_DNA"/>
</dbReference>
<dbReference type="Pfam" id="PF25053">
    <property type="entry name" value="DUF7791"/>
    <property type="match status" value="1"/>
</dbReference>
<evidence type="ECO:0000256" key="1">
    <source>
        <dbReference type="ARBA" id="ARBA00022737"/>
    </source>
</evidence>
<dbReference type="OrthoDB" id="443402at2759"/>
<evidence type="ECO:0008006" key="7">
    <source>
        <dbReference type="Google" id="ProtNLM"/>
    </source>
</evidence>
<feature type="region of interest" description="Disordered" evidence="2">
    <location>
        <begin position="1102"/>
        <end position="1175"/>
    </location>
</feature>
<dbReference type="InterPro" id="IPR056693">
    <property type="entry name" value="DUF7791"/>
</dbReference>
<proteinExistence type="predicted"/>
<accession>A0A9P4UZ98</accession>
<dbReference type="AlphaFoldDB" id="A0A9P4UZ98"/>
<evidence type="ECO:0000313" key="6">
    <source>
        <dbReference type="Proteomes" id="UP000799444"/>
    </source>
</evidence>
<dbReference type="Pfam" id="PF24883">
    <property type="entry name" value="NPHP3_N"/>
    <property type="match status" value="1"/>
</dbReference>
<organism evidence="5 6">
    <name type="scientific">Polyplosphaeria fusca</name>
    <dbReference type="NCBI Taxonomy" id="682080"/>
    <lineage>
        <taxon>Eukaryota</taxon>
        <taxon>Fungi</taxon>
        <taxon>Dikarya</taxon>
        <taxon>Ascomycota</taxon>
        <taxon>Pezizomycotina</taxon>
        <taxon>Dothideomycetes</taxon>
        <taxon>Pleosporomycetidae</taxon>
        <taxon>Pleosporales</taxon>
        <taxon>Tetraplosphaeriaceae</taxon>
        <taxon>Polyplosphaeria</taxon>
    </lineage>
</organism>
<dbReference type="InterPro" id="IPR036770">
    <property type="entry name" value="Ankyrin_rpt-contain_sf"/>
</dbReference>
<keyword evidence="1" id="KW-0677">Repeat</keyword>
<dbReference type="Gene3D" id="1.25.40.20">
    <property type="entry name" value="Ankyrin repeat-containing domain"/>
    <property type="match status" value="1"/>
</dbReference>
<dbReference type="SUPFAM" id="SSF52540">
    <property type="entry name" value="P-loop containing nucleoside triphosphate hydrolases"/>
    <property type="match status" value="1"/>
</dbReference>
<dbReference type="PANTHER" id="PTHR10039:SF5">
    <property type="entry name" value="NACHT DOMAIN-CONTAINING PROTEIN"/>
    <property type="match status" value="1"/>
</dbReference>